<dbReference type="SUPFAM" id="SSF161093">
    <property type="entry name" value="MgtE membrane domain-like"/>
    <property type="match status" value="1"/>
</dbReference>
<dbReference type="EMBL" id="NAPY01000001">
    <property type="protein sequence ID" value="MUL35060.1"/>
    <property type="molecule type" value="Genomic_DNA"/>
</dbReference>
<sequence length="321" mass="35118">MLQSRVEAQSGGNTLLHDQDSSTQIEIGALSISPPLLALLEEDKIHQATDLLANQEPPEIARQIAALPSQLQSQTFYLIPRSQAIAVYQLLDSSLQQQLQEFFQNQSETNIVNNLSLEERKQLFQFLYTPNIDAEDPENQESNYFPSNPFAVTRRRIGWLFVLLITNTITAAVIESQEDVLQKVVVLAIFIPLLLASGGNVSIQAATVVVRGLHSDVSTQKRLLPVLGREAIAGILLGAMLGIIVIGEALLLQNDSTIALIVGFSLFTISIIGTISGAILPFLFQFLGFDPALMSAPLSATIVDVLGILIYLYTARIFLHI</sequence>
<dbReference type="RefSeq" id="WP_105218484.1">
    <property type="nucleotide sequence ID" value="NZ_CAWNSU010000115.1"/>
</dbReference>
<name>A0A6N8FNX4_9CHRO</name>
<dbReference type="InterPro" id="IPR006667">
    <property type="entry name" value="SLC41_membr_dom"/>
</dbReference>
<organism evidence="10 11">
    <name type="scientific">Gloeocapsopsis dulcis AAB1 = 1H9</name>
    <dbReference type="NCBI Taxonomy" id="1433147"/>
    <lineage>
        <taxon>Bacteria</taxon>
        <taxon>Bacillati</taxon>
        <taxon>Cyanobacteriota</taxon>
        <taxon>Cyanophyceae</taxon>
        <taxon>Oscillatoriophycideae</taxon>
        <taxon>Chroococcales</taxon>
        <taxon>Chroococcaceae</taxon>
        <taxon>Gloeocapsopsis</taxon>
        <taxon>Gloeocapsopsis dulcis</taxon>
    </lineage>
</organism>
<evidence type="ECO:0000256" key="5">
    <source>
        <dbReference type="ARBA" id="ARBA00022842"/>
    </source>
</evidence>
<keyword evidence="3" id="KW-0813">Transport</keyword>
<evidence type="ECO:0000256" key="8">
    <source>
        <dbReference type="SAM" id="Phobius"/>
    </source>
</evidence>
<feature type="transmembrane region" description="Helical" evidence="8">
    <location>
        <begin position="296"/>
        <end position="319"/>
    </location>
</feature>
<dbReference type="Gene3D" id="1.25.60.10">
    <property type="entry name" value="MgtE N-terminal domain-like"/>
    <property type="match status" value="1"/>
</dbReference>
<dbReference type="PANTHER" id="PTHR41394">
    <property type="entry name" value="MAGNESIUM TRANSPORTER MGTE"/>
    <property type="match status" value="1"/>
</dbReference>
<keyword evidence="6 8" id="KW-1133">Transmembrane helix</keyword>
<evidence type="ECO:0000256" key="6">
    <source>
        <dbReference type="ARBA" id="ARBA00022989"/>
    </source>
</evidence>
<dbReference type="GO" id="GO:0016020">
    <property type="term" value="C:membrane"/>
    <property type="evidence" value="ECO:0007669"/>
    <property type="project" value="UniProtKB-SubCell"/>
</dbReference>
<accession>A0A6N8FNX4</accession>
<dbReference type="AlphaFoldDB" id="A0A6N8FNX4"/>
<comment type="subcellular location">
    <subcellularLocation>
        <location evidence="1">Membrane</location>
        <topology evidence="1">Multi-pass membrane protein</topology>
    </subcellularLocation>
</comment>
<evidence type="ECO:0000313" key="10">
    <source>
        <dbReference type="EMBL" id="MUL35060.1"/>
    </source>
</evidence>
<reference evidence="10 11" key="1">
    <citation type="journal article" date="2019" name="Front. Microbiol.">
        <title>Genomic Features for Desiccation Tolerance and Sugar Biosynthesis in the Extremophile Gloeocapsopsis sp. UTEX B3054.</title>
        <authorList>
            <person name="Urrejola C."/>
            <person name="Alcorta J."/>
            <person name="Salas L."/>
            <person name="Vasquez M."/>
            <person name="Polz M.F."/>
            <person name="Vicuna R."/>
            <person name="Diez B."/>
        </authorList>
    </citation>
    <scope>NUCLEOTIDE SEQUENCE [LARGE SCALE GENOMIC DNA]</scope>
    <source>
        <strain evidence="10 11">1H9</strain>
    </source>
</reference>
<dbReference type="InterPro" id="IPR038076">
    <property type="entry name" value="MgtE_N_sf"/>
</dbReference>
<proteinExistence type="inferred from homology"/>
<dbReference type="InterPro" id="IPR036739">
    <property type="entry name" value="SLC41_membr_dom_sf"/>
</dbReference>
<evidence type="ECO:0000256" key="3">
    <source>
        <dbReference type="ARBA" id="ARBA00022448"/>
    </source>
</evidence>
<dbReference type="SUPFAM" id="SSF158791">
    <property type="entry name" value="MgtE N-terminal domain-like"/>
    <property type="match status" value="1"/>
</dbReference>
<comment type="caution">
    <text evidence="10">The sequence shown here is derived from an EMBL/GenBank/DDBJ whole genome shotgun (WGS) entry which is preliminary data.</text>
</comment>
<feature type="transmembrane region" description="Helical" evidence="8">
    <location>
        <begin position="258"/>
        <end position="284"/>
    </location>
</feature>
<evidence type="ECO:0000256" key="7">
    <source>
        <dbReference type="ARBA" id="ARBA00023136"/>
    </source>
</evidence>
<dbReference type="Pfam" id="PF01769">
    <property type="entry name" value="MgtE"/>
    <property type="match status" value="1"/>
</dbReference>
<keyword evidence="4 8" id="KW-0812">Transmembrane</keyword>
<feature type="transmembrane region" description="Helical" evidence="8">
    <location>
        <begin position="231"/>
        <end position="252"/>
    </location>
</feature>
<evidence type="ECO:0000256" key="2">
    <source>
        <dbReference type="ARBA" id="ARBA00009749"/>
    </source>
</evidence>
<keyword evidence="7 8" id="KW-0472">Membrane</keyword>
<dbReference type="PANTHER" id="PTHR41394:SF5">
    <property type="entry name" value="SLC41A_MGTE INTEGRAL MEMBRANE DOMAIN-CONTAINING PROTEIN"/>
    <property type="match status" value="1"/>
</dbReference>
<evidence type="ECO:0000256" key="4">
    <source>
        <dbReference type="ARBA" id="ARBA00022692"/>
    </source>
</evidence>
<comment type="similarity">
    <text evidence="2">Belongs to the SLC41A transporter family.</text>
</comment>
<feature type="transmembrane region" description="Helical" evidence="8">
    <location>
        <begin position="186"/>
        <end position="210"/>
    </location>
</feature>
<keyword evidence="11" id="KW-1185">Reference proteome</keyword>
<dbReference type="Gene3D" id="1.10.357.20">
    <property type="entry name" value="SLC41 divalent cation transporters, integral membrane domain"/>
    <property type="match status" value="1"/>
</dbReference>
<evidence type="ECO:0000256" key="1">
    <source>
        <dbReference type="ARBA" id="ARBA00004141"/>
    </source>
</evidence>
<evidence type="ECO:0000259" key="9">
    <source>
        <dbReference type="Pfam" id="PF01769"/>
    </source>
</evidence>
<protein>
    <recommendedName>
        <fullName evidence="9">SLC41A/MgtE integral membrane domain-containing protein</fullName>
    </recommendedName>
</protein>
<dbReference type="OrthoDB" id="9790355at2"/>
<feature type="domain" description="SLC41A/MgtE integral membrane" evidence="9">
    <location>
        <begin position="191"/>
        <end position="313"/>
    </location>
</feature>
<keyword evidence="5" id="KW-0460">Magnesium</keyword>
<gene>
    <name evidence="10" type="ORF">BWI75_01435</name>
</gene>
<evidence type="ECO:0000313" key="11">
    <source>
        <dbReference type="Proteomes" id="UP000441797"/>
    </source>
</evidence>
<dbReference type="Proteomes" id="UP000441797">
    <property type="component" value="Unassembled WGS sequence"/>
</dbReference>
<dbReference type="GO" id="GO:0008324">
    <property type="term" value="F:monoatomic cation transmembrane transporter activity"/>
    <property type="evidence" value="ECO:0007669"/>
    <property type="project" value="InterPro"/>
</dbReference>
<feature type="transmembrane region" description="Helical" evidence="8">
    <location>
        <begin position="157"/>
        <end position="174"/>
    </location>
</feature>